<evidence type="ECO:0000313" key="2">
    <source>
        <dbReference type="EMBL" id="BAF59264.1"/>
    </source>
</evidence>
<feature type="transmembrane region" description="Helical" evidence="1">
    <location>
        <begin position="182"/>
        <end position="203"/>
    </location>
</feature>
<dbReference type="GO" id="GO:0005886">
    <property type="term" value="C:plasma membrane"/>
    <property type="evidence" value="ECO:0007669"/>
    <property type="project" value="UniProtKB-SubCell"/>
</dbReference>
<organism evidence="2 3">
    <name type="scientific">Pelotomaculum thermopropionicum (strain DSM 13744 / JCM 10971 / SI)</name>
    <dbReference type="NCBI Taxonomy" id="370438"/>
    <lineage>
        <taxon>Bacteria</taxon>
        <taxon>Bacillati</taxon>
        <taxon>Bacillota</taxon>
        <taxon>Clostridia</taxon>
        <taxon>Eubacteriales</taxon>
        <taxon>Desulfotomaculaceae</taxon>
        <taxon>Pelotomaculum</taxon>
    </lineage>
</organism>
<dbReference type="UniPathway" id="UPA00219"/>
<dbReference type="AlphaFoldDB" id="A5D3A3"/>
<dbReference type="KEGG" id="pth:PTH_1083"/>
<evidence type="ECO:0000313" key="3">
    <source>
        <dbReference type="Proteomes" id="UP000006556"/>
    </source>
</evidence>
<keyword evidence="3" id="KW-1185">Reference proteome</keyword>
<comment type="similarity">
    <text evidence="1">Belongs to the Amj family.</text>
</comment>
<keyword evidence="1" id="KW-1003">Cell membrane</keyword>
<dbReference type="Proteomes" id="UP000006556">
    <property type="component" value="Chromosome"/>
</dbReference>
<keyword evidence="1" id="KW-0573">Peptidoglycan synthesis</keyword>
<keyword evidence="1" id="KW-0812">Transmembrane</keyword>
<sequence length="293" mass="31450">MERFALVMALTGFIHLVITLSYAVRLAGLRTGRLLTAVSIFNVINLLAGAANTVQAPLLTSAVEHAIKAGLVQAGTPAASDLAVQQQAYREQLSLLAGRIRLVILSSTAGTLAGALFTPAFVRIFARAIHIFEEAGSVPGMFVRLIFSYLPARIKRGGLFVLPRLSSLFYWAGRRLLIPRTFLAVNVFVTGLFTTGVLSALYAGALYPDFRSTAAALSAIVNGVAVAIVALVVEPTASLITDEAMQGKRGEEDVKQMAFYMIISRILGTLLAHALFLPCARLIKYVVMLLSEQ</sequence>
<evidence type="ECO:0000256" key="1">
    <source>
        <dbReference type="HAMAP-Rule" id="MF_02077"/>
    </source>
</evidence>
<feature type="transmembrane region" description="Helical" evidence="1">
    <location>
        <begin position="34"/>
        <end position="51"/>
    </location>
</feature>
<dbReference type="STRING" id="370438.PTH_1083"/>
<feature type="transmembrane region" description="Helical" evidence="1">
    <location>
        <begin position="258"/>
        <end position="283"/>
    </location>
</feature>
<protein>
    <recommendedName>
        <fullName evidence="1">Lipid II flippase Amj</fullName>
    </recommendedName>
</protein>
<comment type="function">
    <text evidence="1">Involved in peptidoglycan biosynthesis. Transports lipid-linked peptidoglycan precursors from the inner to the outer leaflet of the cytoplasmic membrane.</text>
</comment>
<keyword evidence="1" id="KW-0813">Transport</keyword>
<keyword evidence="1" id="KW-0961">Cell wall biogenesis/degradation</keyword>
<keyword evidence="1" id="KW-1133">Transmembrane helix</keyword>
<reference evidence="3" key="1">
    <citation type="journal article" date="2008" name="Genome Res.">
        <title>The genome of Pelotomaculum thermopropionicum reveals niche-associated evolution in anaerobic microbiota.</title>
        <authorList>
            <person name="Kosaka T."/>
            <person name="Kato S."/>
            <person name="Shimoyama T."/>
            <person name="Ishii S."/>
            <person name="Abe T."/>
            <person name="Watanabe K."/>
        </authorList>
    </citation>
    <scope>NUCLEOTIDE SEQUENCE [LARGE SCALE GENOMIC DNA]</scope>
    <source>
        <strain evidence="3">DSM 13744 / JCM 10971 / SI</strain>
    </source>
</reference>
<dbReference type="GO" id="GO:0015648">
    <property type="term" value="F:lipid-linked peptidoglycan transporter activity"/>
    <property type="evidence" value="ECO:0007669"/>
    <property type="project" value="UniProtKB-UniRule"/>
</dbReference>
<feature type="transmembrane region" description="Helical" evidence="1">
    <location>
        <begin position="6"/>
        <end position="27"/>
    </location>
</feature>
<feature type="transmembrane region" description="Helical" evidence="1">
    <location>
        <begin position="100"/>
        <end position="122"/>
    </location>
</feature>
<keyword evidence="1" id="KW-0133">Cell shape</keyword>
<dbReference type="GO" id="GO:0009252">
    <property type="term" value="P:peptidoglycan biosynthetic process"/>
    <property type="evidence" value="ECO:0007669"/>
    <property type="project" value="UniProtKB-UniRule"/>
</dbReference>
<dbReference type="InterPro" id="IPR021260">
    <property type="entry name" value="Amj"/>
</dbReference>
<dbReference type="Pfam" id="PF10997">
    <property type="entry name" value="Amj"/>
    <property type="match status" value="1"/>
</dbReference>
<accession>A5D3A3</accession>
<dbReference type="HOGENOM" id="CLU_059888_1_0_9"/>
<dbReference type="HAMAP" id="MF_02077">
    <property type="entry name" value="Amj_flippase"/>
    <property type="match status" value="1"/>
</dbReference>
<feature type="transmembrane region" description="Helical" evidence="1">
    <location>
        <begin position="215"/>
        <end position="237"/>
    </location>
</feature>
<name>A5D3A3_PELTS</name>
<comment type="pathway">
    <text evidence="1">Cell wall biogenesis; peptidoglycan biosynthesis.</text>
</comment>
<keyword evidence="1" id="KW-0472">Membrane</keyword>
<gene>
    <name evidence="1" type="primary">amj</name>
    <name evidence="2" type="ordered locus">PTH_1083</name>
</gene>
<dbReference type="EMBL" id="AP009389">
    <property type="protein sequence ID" value="BAF59264.1"/>
    <property type="molecule type" value="Genomic_DNA"/>
</dbReference>
<proteinExistence type="inferred from homology"/>
<dbReference type="GO" id="GO:0071555">
    <property type="term" value="P:cell wall organization"/>
    <property type="evidence" value="ECO:0007669"/>
    <property type="project" value="UniProtKB-KW"/>
</dbReference>
<dbReference type="eggNOG" id="ENOG502ZBN3">
    <property type="taxonomic scope" value="Bacteria"/>
</dbReference>
<dbReference type="GO" id="GO:0008360">
    <property type="term" value="P:regulation of cell shape"/>
    <property type="evidence" value="ECO:0007669"/>
    <property type="project" value="UniProtKB-KW"/>
</dbReference>
<comment type="subcellular location">
    <subcellularLocation>
        <location evidence="1">Cell membrane</location>
        <topology evidence="1">Multi-pass membrane protein</topology>
    </subcellularLocation>
</comment>